<comment type="pathway">
    <text evidence="2">Cofactor biosynthesis; tetrahydrofolate biosynthesis; 2-amino-4-hydroxy-6-hydroxymethyl-7,8-dihydropteridine diphosphate from 7,8-dihydroneopterin triphosphate: step 4/4.</text>
</comment>
<dbReference type="SUPFAM" id="SSF55083">
    <property type="entry name" value="6-hydroxymethyl-7,8-dihydropterin pyrophosphokinase, HPPK"/>
    <property type="match status" value="1"/>
</dbReference>
<keyword evidence="6" id="KW-0418">Kinase</keyword>
<reference evidence="10" key="1">
    <citation type="submission" date="2022-12" db="EMBL/GenBank/DDBJ databases">
        <title>Polyphasic identification of a Novel Hot-Spring Cyanobacterium Ocullathermofonsia sinensis gen nov. sp. nov. and Genomic Insights on its Adaptations to the Thermal Habitat.</title>
        <authorList>
            <person name="Daroch M."/>
            <person name="Tang J."/>
            <person name="Jiang Y."/>
        </authorList>
    </citation>
    <scope>NUCLEOTIDE SEQUENCE</scope>
    <source>
        <strain evidence="10">PKUAC-SCTA174</strain>
    </source>
</reference>
<evidence type="ECO:0000256" key="7">
    <source>
        <dbReference type="ARBA" id="ARBA00022840"/>
    </source>
</evidence>
<evidence type="ECO:0000256" key="1">
    <source>
        <dbReference type="ARBA" id="ARBA00000198"/>
    </source>
</evidence>
<evidence type="ECO:0000256" key="3">
    <source>
        <dbReference type="ARBA" id="ARBA00013253"/>
    </source>
</evidence>
<dbReference type="GO" id="GO:0016301">
    <property type="term" value="F:kinase activity"/>
    <property type="evidence" value="ECO:0007669"/>
    <property type="project" value="UniProtKB-KW"/>
</dbReference>
<organism evidence="10 11">
    <name type="scientific">Thermocoleostomius sinensis A174</name>
    <dbReference type="NCBI Taxonomy" id="2016057"/>
    <lineage>
        <taxon>Bacteria</taxon>
        <taxon>Bacillati</taxon>
        <taxon>Cyanobacteriota</taxon>
        <taxon>Cyanophyceae</taxon>
        <taxon>Oculatellales</taxon>
        <taxon>Oculatellaceae</taxon>
        <taxon>Thermocoleostomius</taxon>
    </lineage>
</organism>
<dbReference type="PROSITE" id="PS00794">
    <property type="entry name" value="HPPK"/>
    <property type="match status" value="1"/>
</dbReference>
<dbReference type="InterPro" id="IPR035907">
    <property type="entry name" value="Hppk_sf"/>
</dbReference>
<sequence>MSIPRGSDSDAAKVHQAAIALGSNIGDSHTIVQSALQRLDETPGIALNACSPVYQTVAIGPPQPDILNACALLSTTLDPPTLMTAMLAIEASFGRIRRERWGPRSLDLDLLLFDDLILKQPGLTIPHPSMTQRAFVLVPLLDIAPDWVDPVSGQTIAMLAHQVDWSGVKLYSLENE</sequence>
<evidence type="ECO:0000256" key="8">
    <source>
        <dbReference type="ARBA" id="ARBA00022909"/>
    </source>
</evidence>
<evidence type="ECO:0000259" key="9">
    <source>
        <dbReference type="PROSITE" id="PS00794"/>
    </source>
</evidence>
<dbReference type="EC" id="2.7.6.3" evidence="3"/>
<keyword evidence="5" id="KW-0547">Nucleotide-binding</keyword>
<dbReference type="GO" id="GO:0046656">
    <property type="term" value="P:folic acid biosynthetic process"/>
    <property type="evidence" value="ECO:0007669"/>
    <property type="project" value="UniProtKB-KW"/>
</dbReference>
<dbReference type="Pfam" id="PF01288">
    <property type="entry name" value="HPPK"/>
    <property type="match status" value="1"/>
</dbReference>
<protein>
    <recommendedName>
        <fullName evidence="3">2-amino-4-hydroxy-6-hydroxymethyldihydropteridine diphosphokinase</fullName>
        <ecNumber evidence="3">2.7.6.3</ecNumber>
    </recommendedName>
</protein>
<evidence type="ECO:0000256" key="4">
    <source>
        <dbReference type="ARBA" id="ARBA00022679"/>
    </source>
</evidence>
<accession>A0A9E8ZCM4</accession>
<evidence type="ECO:0000256" key="2">
    <source>
        <dbReference type="ARBA" id="ARBA00005051"/>
    </source>
</evidence>
<keyword evidence="8" id="KW-0289">Folate biosynthesis</keyword>
<dbReference type="RefSeq" id="WP_268609177.1">
    <property type="nucleotide sequence ID" value="NZ_CP113797.1"/>
</dbReference>
<dbReference type="EMBL" id="CP113797">
    <property type="protein sequence ID" value="WAL59382.1"/>
    <property type="molecule type" value="Genomic_DNA"/>
</dbReference>
<dbReference type="PANTHER" id="PTHR43071:SF1">
    <property type="entry name" value="2-AMINO-4-HYDROXY-6-HYDROXYMETHYLDIHYDROPTERIDINE PYROPHOSPHOKINASE"/>
    <property type="match status" value="1"/>
</dbReference>
<keyword evidence="4 10" id="KW-0808">Transferase</keyword>
<dbReference type="NCBIfam" id="TIGR01498">
    <property type="entry name" value="folK"/>
    <property type="match status" value="1"/>
</dbReference>
<comment type="catalytic activity">
    <reaction evidence="1">
        <text>6-hydroxymethyl-7,8-dihydropterin + ATP = (7,8-dihydropterin-6-yl)methyl diphosphate + AMP + H(+)</text>
        <dbReference type="Rhea" id="RHEA:11412"/>
        <dbReference type="ChEBI" id="CHEBI:15378"/>
        <dbReference type="ChEBI" id="CHEBI:30616"/>
        <dbReference type="ChEBI" id="CHEBI:44841"/>
        <dbReference type="ChEBI" id="CHEBI:72950"/>
        <dbReference type="ChEBI" id="CHEBI:456215"/>
        <dbReference type="EC" id="2.7.6.3"/>
    </reaction>
</comment>
<dbReference type="PANTHER" id="PTHR43071">
    <property type="entry name" value="2-AMINO-4-HYDROXY-6-HYDROXYMETHYLDIHYDROPTERIDINE PYROPHOSPHOKINASE"/>
    <property type="match status" value="1"/>
</dbReference>
<proteinExistence type="predicted"/>
<evidence type="ECO:0000256" key="5">
    <source>
        <dbReference type="ARBA" id="ARBA00022741"/>
    </source>
</evidence>
<feature type="domain" description="7,8-dihydro-6-hydroxymethylpterin-pyrophosphokinase" evidence="9">
    <location>
        <begin position="100"/>
        <end position="111"/>
    </location>
</feature>
<evidence type="ECO:0000313" key="11">
    <source>
        <dbReference type="Proteomes" id="UP001163152"/>
    </source>
</evidence>
<dbReference type="GO" id="GO:0003848">
    <property type="term" value="F:2-amino-4-hydroxy-6-hydroxymethyldihydropteridine diphosphokinase activity"/>
    <property type="evidence" value="ECO:0007669"/>
    <property type="project" value="UniProtKB-EC"/>
</dbReference>
<keyword evidence="7" id="KW-0067">ATP-binding</keyword>
<evidence type="ECO:0000313" key="10">
    <source>
        <dbReference type="EMBL" id="WAL59382.1"/>
    </source>
</evidence>
<evidence type="ECO:0000256" key="6">
    <source>
        <dbReference type="ARBA" id="ARBA00022777"/>
    </source>
</evidence>
<gene>
    <name evidence="10" type="primary">folK</name>
    <name evidence="10" type="ORF">OXH18_19735</name>
</gene>
<name>A0A9E8ZCM4_9CYAN</name>
<dbReference type="InterPro" id="IPR000550">
    <property type="entry name" value="Hppk"/>
</dbReference>
<dbReference type="AlphaFoldDB" id="A0A9E8ZCM4"/>
<keyword evidence="11" id="KW-1185">Reference proteome</keyword>
<dbReference type="GO" id="GO:0005524">
    <property type="term" value="F:ATP binding"/>
    <property type="evidence" value="ECO:0007669"/>
    <property type="project" value="UniProtKB-KW"/>
</dbReference>
<dbReference type="Gene3D" id="3.30.70.560">
    <property type="entry name" value="7,8-Dihydro-6-hydroxymethylpterin-pyrophosphokinase HPPK"/>
    <property type="match status" value="1"/>
</dbReference>
<dbReference type="KEGG" id="tsin:OXH18_19735"/>
<dbReference type="Proteomes" id="UP001163152">
    <property type="component" value="Chromosome"/>
</dbReference>
<dbReference type="CDD" id="cd00483">
    <property type="entry name" value="HPPK"/>
    <property type="match status" value="1"/>
</dbReference>